<dbReference type="AlphaFoldDB" id="A0A2H0BGJ4"/>
<gene>
    <name evidence="2" type="ORF">COX05_04730</name>
</gene>
<comment type="caution">
    <text evidence="2">The sequence shown here is derived from an EMBL/GenBank/DDBJ whole genome shotgun (WGS) entry which is preliminary data.</text>
</comment>
<dbReference type="InterPro" id="IPR036397">
    <property type="entry name" value="RNaseH_sf"/>
</dbReference>
<organism evidence="2 3">
    <name type="scientific">candidate division WWE3 bacterium CG22_combo_CG10-13_8_21_14_all_39_12</name>
    <dbReference type="NCBI Taxonomy" id="1975094"/>
    <lineage>
        <taxon>Bacteria</taxon>
        <taxon>Katanobacteria</taxon>
    </lineage>
</organism>
<evidence type="ECO:0000313" key="2">
    <source>
        <dbReference type="EMBL" id="PIP56120.1"/>
    </source>
</evidence>
<dbReference type="GO" id="GO:0015074">
    <property type="term" value="P:DNA integration"/>
    <property type="evidence" value="ECO:0007669"/>
    <property type="project" value="InterPro"/>
</dbReference>
<sequence length="485" mass="55849">MAKNKQNAENNHAHWARFRFSIIGPLLSAPPESGCLKQELTELSKKQWKNPITGDPISFSVSTLERWYYAAKRSQDPIERLRVKRRSDAAHTRALSSELKLAVKNQYREHPGWSYQLHRDNLATIAKQLIPPVPEPSYSTIFRYMKSQGFTKRRVVKQRQTAGAVIATERLESREVRSYEVEHVNALWHLDFHHGSRNILDKDGKWRKPLLLAILDDHSRLICHAQWYLDETAESLVHGFMQALQKRALPRALMSDNGSAMISAEFTQGLERLSILHQPTLPYSPYQNAKQEVFWAQVEGRLMAMLEGESELTLSLLNNATIAWIEFEYHRKVHSEIAATPLDRYLNEKNVGRACPEMLVLKHAFCEEVKRRQRRSDGTLTINGCRFEIPSQYRHLENLTVRYARWDLSSAILIDPHSNSFLTTLYPQDKSKNADSVRRTLVRDNTPQHDTPPTGIAPLLKDLMAQYSATGFPPAYLSTKEKEEM</sequence>
<dbReference type="PANTHER" id="PTHR35004">
    <property type="entry name" value="TRANSPOSASE RV3428C-RELATED"/>
    <property type="match status" value="1"/>
</dbReference>
<dbReference type="SUPFAM" id="SSF53098">
    <property type="entry name" value="Ribonuclease H-like"/>
    <property type="match status" value="1"/>
</dbReference>
<dbReference type="InterPro" id="IPR001584">
    <property type="entry name" value="Integrase_cat-core"/>
</dbReference>
<accession>A0A2H0BGJ4</accession>
<feature type="domain" description="Integrase catalytic" evidence="1">
    <location>
        <begin position="179"/>
        <end position="349"/>
    </location>
</feature>
<dbReference type="PROSITE" id="PS50994">
    <property type="entry name" value="INTEGRASE"/>
    <property type="match status" value="1"/>
</dbReference>
<name>A0A2H0BGJ4_UNCKA</name>
<reference evidence="2 3" key="1">
    <citation type="submission" date="2017-09" db="EMBL/GenBank/DDBJ databases">
        <title>Depth-based differentiation of microbial function through sediment-hosted aquifers and enrichment of novel symbionts in the deep terrestrial subsurface.</title>
        <authorList>
            <person name="Probst A.J."/>
            <person name="Ladd B."/>
            <person name="Jarett J.K."/>
            <person name="Geller-Mcgrath D.E."/>
            <person name="Sieber C.M."/>
            <person name="Emerson J.B."/>
            <person name="Anantharaman K."/>
            <person name="Thomas B.C."/>
            <person name="Malmstrom R."/>
            <person name="Stieglmeier M."/>
            <person name="Klingl A."/>
            <person name="Woyke T."/>
            <person name="Ryan C.M."/>
            <person name="Banfield J.F."/>
        </authorList>
    </citation>
    <scope>NUCLEOTIDE SEQUENCE [LARGE SCALE GENOMIC DNA]</scope>
    <source>
        <strain evidence="2">CG22_combo_CG10-13_8_21_14_all_39_12</strain>
    </source>
</reference>
<dbReference type="InterPro" id="IPR012337">
    <property type="entry name" value="RNaseH-like_sf"/>
</dbReference>
<evidence type="ECO:0000259" key="1">
    <source>
        <dbReference type="PROSITE" id="PS50994"/>
    </source>
</evidence>
<dbReference type="Proteomes" id="UP000228495">
    <property type="component" value="Unassembled WGS sequence"/>
</dbReference>
<evidence type="ECO:0000313" key="3">
    <source>
        <dbReference type="Proteomes" id="UP000228495"/>
    </source>
</evidence>
<dbReference type="PANTHER" id="PTHR35004:SF6">
    <property type="entry name" value="TRANSPOSASE"/>
    <property type="match status" value="1"/>
</dbReference>
<dbReference type="EMBL" id="PCSU01000084">
    <property type="protein sequence ID" value="PIP56120.1"/>
    <property type="molecule type" value="Genomic_DNA"/>
</dbReference>
<dbReference type="GO" id="GO:0003676">
    <property type="term" value="F:nucleic acid binding"/>
    <property type="evidence" value="ECO:0007669"/>
    <property type="project" value="InterPro"/>
</dbReference>
<dbReference type="Gene3D" id="3.30.420.10">
    <property type="entry name" value="Ribonuclease H-like superfamily/Ribonuclease H"/>
    <property type="match status" value="1"/>
</dbReference>
<proteinExistence type="predicted"/>
<protein>
    <submittedName>
        <fullName evidence="2">IS481 family transposase</fullName>
    </submittedName>
</protein>
<dbReference type="Pfam" id="PF00665">
    <property type="entry name" value="rve"/>
    <property type="match status" value="1"/>
</dbReference>